<dbReference type="AlphaFoldDB" id="A0A0P1AE88"/>
<evidence type="ECO:0000313" key="2">
    <source>
        <dbReference type="EMBL" id="CEG39086.1"/>
    </source>
</evidence>
<dbReference type="Proteomes" id="UP000054928">
    <property type="component" value="Unassembled WGS sequence"/>
</dbReference>
<dbReference type="GeneID" id="36404203"/>
<name>A0A0P1AE88_PLAHL</name>
<sequence>MLTSSLNLSTLEVVGFVRRTSKGLSTSAVSNSRAVYVAPAATSVVEAVSKALMGGALSETIAPVLVAISVAALIVAKSVERERRIAMNVGLPVEHEGKLEMEFSFAVELPELASTQRSLCALLIEQPARNARDDYY</sequence>
<keyword evidence="1" id="KW-1133">Transmembrane helix</keyword>
<keyword evidence="1" id="KW-0812">Transmembrane</keyword>
<accession>A0A0P1AE88</accession>
<evidence type="ECO:0000256" key="1">
    <source>
        <dbReference type="SAM" id="Phobius"/>
    </source>
</evidence>
<keyword evidence="3" id="KW-1185">Reference proteome</keyword>
<feature type="transmembrane region" description="Helical" evidence="1">
    <location>
        <begin position="60"/>
        <end position="79"/>
    </location>
</feature>
<evidence type="ECO:0000313" key="3">
    <source>
        <dbReference type="Proteomes" id="UP000054928"/>
    </source>
</evidence>
<keyword evidence="1" id="KW-0472">Membrane</keyword>
<organism evidence="2 3">
    <name type="scientific">Plasmopara halstedii</name>
    <name type="common">Downy mildew of sunflower</name>
    <dbReference type="NCBI Taxonomy" id="4781"/>
    <lineage>
        <taxon>Eukaryota</taxon>
        <taxon>Sar</taxon>
        <taxon>Stramenopiles</taxon>
        <taxon>Oomycota</taxon>
        <taxon>Peronosporomycetes</taxon>
        <taxon>Peronosporales</taxon>
        <taxon>Peronosporaceae</taxon>
        <taxon>Plasmopara</taxon>
    </lineage>
</organism>
<protein>
    <submittedName>
        <fullName evidence="2">Uncharacterized protein</fullName>
    </submittedName>
</protein>
<proteinExistence type="predicted"/>
<dbReference type="RefSeq" id="XP_024575455.1">
    <property type="nucleotide sequence ID" value="XM_024724595.1"/>
</dbReference>
<dbReference type="EMBL" id="CCYD01000349">
    <property type="protein sequence ID" value="CEG39086.1"/>
    <property type="molecule type" value="Genomic_DNA"/>
</dbReference>
<reference evidence="3" key="1">
    <citation type="submission" date="2014-09" db="EMBL/GenBank/DDBJ databases">
        <authorList>
            <person name="Sharma Rahul"/>
            <person name="Thines Marco"/>
        </authorList>
    </citation>
    <scope>NUCLEOTIDE SEQUENCE [LARGE SCALE GENOMIC DNA]</scope>
</reference>